<name>A0A328YJS2_9FLAO</name>
<accession>A0A328YJS2</accession>
<dbReference type="Proteomes" id="UP000248840">
    <property type="component" value="Unassembled WGS sequence"/>
</dbReference>
<gene>
    <name evidence="1" type="ORF">CLV55_103109</name>
</gene>
<keyword evidence="2" id="KW-1185">Reference proteome</keyword>
<dbReference type="EMBL" id="QLSZ01000003">
    <property type="protein sequence ID" value="RAR73790.1"/>
    <property type="molecule type" value="Genomic_DNA"/>
</dbReference>
<evidence type="ECO:0000313" key="2">
    <source>
        <dbReference type="Proteomes" id="UP000248840"/>
    </source>
</evidence>
<reference evidence="1 2" key="1">
    <citation type="submission" date="2018-06" db="EMBL/GenBank/DDBJ databases">
        <title>Genomic Encyclopedia of Archaeal and Bacterial Type Strains, Phase II (KMG-II): from individual species to whole genera.</title>
        <authorList>
            <person name="Goeker M."/>
        </authorList>
    </citation>
    <scope>NUCLEOTIDE SEQUENCE [LARGE SCALE GENOMIC DNA]</scope>
    <source>
        <strain evidence="1 2">DSM 25663</strain>
    </source>
</reference>
<sequence>MLNLADYNALWTLNPLGAGSFSTITEIAVAPPYADYVIRENMLEDYLDIFRGINTRNIRPFIPVGGWYYPHPFFNADGTSILVNIPCIKYILIGEACPSFGVNYFYDITMIQGQGYLKAAYDATYNGLGPVIPWAPLHHPTDKINKLLDLALRGVLLVDIFPFAIDYNTNVHHLGFMLPLREVLINTGITNSFFNDAANLYSVTNRVTEIIEEGLTCVDFMNGTNSVLIAPTKISYHLAHQINIIPLVTAPLIFTIRENSLRLMPPHIILELPHNYFYHLIPAGTSLGGVPLPLRADGIHTIKVPRYICCGYSGAGTVPHALFITNALL</sequence>
<dbReference type="RefSeq" id="WP_112112592.1">
    <property type="nucleotide sequence ID" value="NZ_QLSZ01000003.1"/>
</dbReference>
<comment type="caution">
    <text evidence="1">The sequence shown here is derived from an EMBL/GenBank/DDBJ whole genome shotgun (WGS) entry which is preliminary data.</text>
</comment>
<protein>
    <submittedName>
        <fullName evidence="1">Uncharacterized protein</fullName>
    </submittedName>
</protein>
<dbReference type="AlphaFoldDB" id="A0A328YJS2"/>
<evidence type="ECO:0000313" key="1">
    <source>
        <dbReference type="EMBL" id="RAR73790.1"/>
    </source>
</evidence>
<organism evidence="1 2">
    <name type="scientific">Flavobacterium aciduliphilum</name>
    <dbReference type="NCBI Taxonomy" id="1101402"/>
    <lineage>
        <taxon>Bacteria</taxon>
        <taxon>Pseudomonadati</taxon>
        <taxon>Bacteroidota</taxon>
        <taxon>Flavobacteriia</taxon>
        <taxon>Flavobacteriales</taxon>
        <taxon>Flavobacteriaceae</taxon>
        <taxon>Flavobacterium</taxon>
    </lineage>
</organism>
<proteinExistence type="predicted"/>